<keyword evidence="4 7" id="KW-0472">Membrane</keyword>
<dbReference type="SUPFAM" id="SSF144083">
    <property type="entry name" value="Magnesium transport protein CorA, transmembrane region"/>
    <property type="match status" value="1"/>
</dbReference>
<dbReference type="GO" id="GO:0050897">
    <property type="term" value="F:cobalt ion binding"/>
    <property type="evidence" value="ECO:0007669"/>
    <property type="project" value="TreeGrafter"/>
</dbReference>
<evidence type="ECO:0000256" key="3">
    <source>
        <dbReference type="ARBA" id="ARBA00022989"/>
    </source>
</evidence>
<dbReference type="AlphaFoldDB" id="A0A1V6Q7Y4"/>
<gene>
    <name evidence="8" type="ORF">PENANT_c010G07658</name>
</gene>
<proteinExistence type="predicted"/>
<feature type="coiled-coil region" evidence="5">
    <location>
        <begin position="770"/>
        <end position="797"/>
    </location>
</feature>
<dbReference type="PANTHER" id="PTHR46494">
    <property type="entry name" value="CORA FAMILY METAL ION TRANSPORTER (EUROFUNG)"/>
    <property type="match status" value="1"/>
</dbReference>
<evidence type="ECO:0000313" key="8">
    <source>
        <dbReference type="EMBL" id="OQD85343.1"/>
    </source>
</evidence>
<dbReference type="Pfam" id="PF01544">
    <property type="entry name" value="CorA"/>
    <property type="match status" value="1"/>
</dbReference>
<feature type="compositionally biased region" description="Acidic residues" evidence="6">
    <location>
        <begin position="555"/>
        <end position="570"/>
    </location>
</feature>
<dbReference type="STRING" id="416450.A0A1V6Q7Y4"/>
<evidence type="ECO:0000256" key="5">
    <source>
        <dbReference type="SAM" id="Coils"/>
    </source>
</evidence>
<sequence length="886" mass="99328">MATDENTELNDAVMKEFTAAGHLSSQEIELETFIKRALRAYGTESQTPYASCSELVDFISNSLEERSYQGKRLRTGLVIRDFEDHPSGIKFTFLARPYFLLQRLQQRGVSSSSKSHWVQPLVQSAYHLDSSVAREDQQAIRNLYDGNIHEALHVPRLWILTMGHKFIATCSPTALYNAKTSYITTSMIGKAASPSMIRLIWGSGFFFCLSRTKCEVWFAGKDLIIPYKLTDLDQKILCDHTRRFRAKETRFNASRVVPYNDESPHYVPPEQVLEAVECAVEVESAHTHHSEFHVAKEEVDGQPSAGRTTQPILRWPIKQEICNANPMKDVLNRRDLKPSTARKSLGQPERTSVHGLASSHQMKALAAHMHYELLFVPSRKIAKFYNDLCQKTKADIETELVGLLNNHHVNTHIFKLASSFFHHVSGIVGCFIDEDYDCLVKRKLCAAILLVVHSFRIPFSDPLFSFHYDILSLPLLKVKNMIQALQNGIPSTECRYITRSMASAFSRILVLVIQISSQASKLTEAYEHSKTSKCHNSHIGTSSSSKLKGSKLAPDETDNMSDAASSDEEINLTKTTAAPKNTAGPDFQEADFLNDVKISINRILSDLHQAQHECGAILCSEDGIEQGYGIIDSGQIIALVMKSIIQGHSTSNQMRTLDVVDIYATRTTQLQLEARNKPRKSLLIEMNLLKEELVIITDNIRDQLGLMDVLLGNESVGNGSVGYDSIKYDSDGSESDDDSHYFGNQSLFHSLYAVNQGKHSVVDKAISKILNNMQTDLQDKVALCDELTQRVALLERQVVQRVDIMQEDHGKAILIFTIVSAIFLPLSFVTSYLGMNTSDIRDMELSQALFWQVAMPFTVVIVSLVLIGTYNADRIVGWLSRGSRLP</sequence>
<feature type="compositionally biased region" description="Low complexity" evidence="6">
    <location>
        <begin position="542"/>
        <end position="552"/>
    </location>
</feature>
<keyword evidence="2 7" id="KW-0812">Transmembrane</keyword>
<keyword evidence="3 7" id="KW-1133">Transmembrane helix</keyword>
<feature type="transmembrane region" description="Helical" evidence="7">
    <location>
        <begin position="813"/>
        <end position="836"/>
    </location>
</feature>
<dbReference type="Proteomes" id="UP000191672">
    <property type="component" value="Unassembled WGS sequence"/>
</dbReference>
<evidence type="ECO:0000256" key="4">
    <source>
        <dbReference type="ARBA" id="ARBA00023136"/>
    </source>
</evidence>
<keyword evidence="5" id="KW-0175">Coiled coil</keyword>
<feature type="region of interest" description="Disordered" evidence="6">
    <location>
        <begin position="533"/>
        <end position="586"/>
    </location>
</feature>
<reference evidence="9" key="1">
    <citation type="journal article" date="2017" name="Nat. Microbiol.">
        <title>Global analysis of biosynthetic gene clusters reveals vast potential of secondary metabolite production in Penicillium species.</title>
        <authorList>
            <person name="Nielsen J.C."/>
            <person name="Grijseels S."/>
            <person name="Prigent S."/>
            <person name="Ji B."/>
            <person name="Dainat J."/>
            <person name="Nielsen K.F."/>
            <person name="Frisvad J.C."/>
            <person name="Workman M."/>
            <person name="Nielsen J."/>
        </authorList>
    </citation>
    <scope>NUCLEOTIDE SEQUENCE [LARGE SCALE GENOMIC DNA]</scope>
    <source>
        <strain evidence="9">IBT 31811</strain>
    </source>
</reference>
<evidence type="ECO:0000256" key="6">
    <source>
        <dbReference type="SAM" id="MobiDB-lite"/>
    </source>
</evidence>
<dbReference type="GO" id="GO:0005886">
    <property type="term" value="C:plasma membrane"/>
    <property type="evidence" value="ECO:0007669"/>
    <property type="project" value="UniProtKB-SubCell"/>
</dbReference>
<evidence type="ECO:0000256" key="1">
    <source>
        <dbReference type="ARBA" id="ARBA00004651"/>
    </source>
</evidence>
<dbReference type="GO" id="GO:0015095">
    <property type="term" value="F:magnesium ion transmembrane transporter activity"/>
    <property type="evidence" value="ECO:0007669"/>
    <property type="project" value="TreeGrafter"/>
</dbReference>
<dbReference type="Gene3D" id="1.20.58.340">
    <property type="entry name" value="Magnesium transport protein CorA, transmembrane region"/>
    <property type="match status" value="1"/>
</dbReference>
<dbReference type="PANTHER" id="PTHR46494:SF1">
    <property type="entry name" value="CORA FAMILY METAL ION TRANSPORTER (EUROFUNG)"/>
    <property type="match status" value="1"/>
</dbReference>
<evidence type="ECO:0000256" key="2">
    <source>
        <dbReference type="ARBA" id="ARBA00022692"/>
    </source>
</evidence>
<organism evidence="8 9">
    <name type="scientific">Penicillium antarcticum</name>
    <dbReference type="NCBI Taxonomy" id="416450"/>
    <lineage>
        <taxon>Eukaryota</taxon>
        <taxon>Fungi</taxon>
        <taxon>Dikarya</taxon>
        <taxon>Ascomycota</taxon>
        <taxon>Pezizomycotina</taxon>
        <taxon>Eurotiomycetes</taxon>
        <taxon>Eurotiomycetidae</taxon>
        <taxon>Eurotiales</taxon>
        <taxon>Aspergillaceae</taxon>
        <taxon>Penicillium</taxon>
    </lineage>
</organism>
<evidence type="ECO:0000256" key="7">
    <source>
        <dbReference type="SAM" id="Phobius"/>
    </source>
</evidence>
<evidence type="ECO:0000313" key="9">
    <source>
        <dbReference type="Proteomes" id="UP000191672"/>
    </source>
</evidence>
<dbReference type="EMBL" id="MDYN01000010">
    <property type="protein sequence ID" value="OQD85343.1"/>
    <property type="molecule type" value="Genomic_DNA"/>
</dbReference>
<dbReference type="InterPro" id="IPR002523">
    <property type="entry name" value="MgTranspt_CorA/ZnTranspt_ZntB"/>
</dbReference>
<comment type="caution">
    <text evidence="8">The sequence shown here is derived from an EMBL/GenBank/DDBJ whole genome shotgun (WGS) entry which is preliminary data.</text>
</comment>
<keyword evidence="9" id="KW-1185">Reference proteome</keyword>
<name>A0A1V6Q7Y4_9EURO</name>
<protein>
    <submittedName>
        <fullName evidence="8">Uncharacterized protein</fullName>
    </submittedName>
</protein>
<dbReference type="InterPro" id="IPR045863">
    <property type="entry name" value="CorA_TM1_TM2"/>
</dbReference>
<feature type="transmembrane region" description="Helical" evidence="7">
    <location>
        <begin position="848"/>
        <end position="870"/>
    </location>
</feature>
<dbReference type="GO" id="GO:0000287">
    <property type="term" value="F:magnesium ion binding"/>
    <property type="evidence" value="ECO:0007669"/>
    <property type="project" value="TreeGrafter"/>
</dbReference>
<accession>A0A1V6Q7Y4</accession>
<comment type="subcellular location">
    <subcellularLocation>
        <location evidence="1">Cell membrane</location>
        <topology evidence="1">Multi-pass membrane protein</topology>
    </subcellularLocation>
</comment>
<dbReference type="GO" id="GO:0015087">
    <property type="term" value="F:cobalt ion transmembrane transporter activity"/>
    <property type="evidence" value="ECO:0007669"/>
    <property type="project" value="TreeGrafter"/>
</dbReference>